<protein>
    <submittedName>
        <fullName evidence="1">Uncharacterized protein</fullName>
    </submittedName>
</protein>
<reference evidence="1 2" key="2">
    <citation type="journal article" date="2013" name="Genome Announc.">
        <title>Genome Sequence of Growth-Improving Paenibacillus mucilaginosus Strain KNP414.</title>
        <authorList>
            <person name="Lu J.J."/>
            <person name="Wang J.F."/>
            <person name="Hu X.F."/>
        </authorList>
    </citation>
    <scope>NUCLEOTIDE SEQUENCE [LARGE SCALE GENOMIC DNA]</scope>
    <source>
        <strain evidence="1 2">KNP414</strain>
    </source>
</reference>
<proteinExistence type="predicted"/>
<reference evidence="2" key="1">
    <citation type="submission" date="2011-06" db="EMBL/GenBank/DDBJ databases">
        <title>Complete genome sequence of Paenibacillus mucilaginosus KNP414.</title>
        <authorList>
            <person name="Wang J."/>
            <person name="Hu S."/>
            <person name="Hu X."/>
            <person name="Zhang B."/>
            <person name="Dong D."/>
            <person name="Zhang S."/>
            <person name="Zhao K."/>
            <person name="Wu D."/>
        </authorList>
    </citation>
    <scope>NUCLEOTIDE SEQUENCE [LARGE SCALE GENOMIC DNA]</scope>
    <source>
        <strain evidence="2">KNP414</strain>
    </source>
</reference>
<dbReference type="EMBL" id="CP002869">
    <property type="protein sequence ID" value="AEI45264.1"/>
    <property type="molecule type" value="Genomic_DNA"/>
</dbReference>
<sequence>MIETKEKLSSPVVLKMNMASEMYISQINSMKVSSSKALVTLVSVGPDRIEFQSPLNFPVSAQIICSFELPLQEQKVELEAVLVQSSRSGTTFQYTAKPQLSAWKREQLTTAIRNRIDSFERFYEEAKHAYTIMDIEQPRCLFDHMV</sequence>
<dbReference type="RefSeq" id="WP_013920408.1">
    <property type="nucleotide sequence ID" value="NC_015690.1"/>
</dbReference>
<accession>F8FCE5</accession>
<dbReference type="KEGG" id="pms:KNP414_06745"/>
<dbReference type="HOGENOM" id="CLU_1775613_0_0_9"/>
<organism evidence="1 2">
    <name type="scientific">Paenibacillus mucilaginosus (strain KNP414)</name>
    <dbReference type="NCBI Taxonomy" id="1036673"/>
    <lineage>
        <taxon>Bacteria</taxon>
        <taxon>Bacillati</taxon>
        <taxon>Bacillota</taxon>
        <taxon>Bacilli</taxon>
        <taxon>Bacillales</taxon>
        <taxon>Paenibacillaceae</taxon>
        <taxon>Paenibacillus</taxon>
    </lineage>
</organism>
<evidence type="ECO:0000313" key="1">
    <source>
        <dbReference type="EMBL" id="AEI45264.1"/>
    </source>
</evidence>
<dbReference type="PATRIC" id="fig|1036673.3.peg.6294"/>
<dbReference type="AlphaFoldDB" id="F8FCE5"/>
<name>F8FCE5_PAEMK</name>
<gene>
    <name evidence="1" type="ordered locus">KNP414_06745</name>
</gene>
<evidence type="ECO:0000313" key="2">
    <source>
        <dbReference type="Proteomes" id="UP000006620"/>
    </source>
</evidence>
<dbReference type="Proteomes" id="UP000006620">
    <property type="component" value="Chromosome"/>
</dbReference>